<comment type="caution">
    <text evidence="1">The sequence shown here is derived from an EMBL/GenBank/DDBJ whole genome shotgun (WGS) entry which is preliminary data.</text>
</comment>
<evidence type="ECO:0000313" key="2">
    <source>
        <dbReference type="Proteomes" id="UP000827872"/>
    </source>
</evidence>
<dbReference type="EMBL" id="CM037618">
    <property type="protein sequence ID" value="KAH8001074.1"/>
    <property type="molecule type" value="Genomic_DNA"/>
</dbReference>
<organism evidence="1 2">
    <name type="scientific">Sphaerodactylus townsendi</name>
    <dbReference type="NCBI Taxonomy" id="933632"/>
    <lineage>
        <taxon>Eukaryota</taxon>
        <taxon>Metazoa</taxon>
        <taxon>Chordata</taxon>
        <taxon>Craniata</taxon>
        <taxon>Vertebrata</taxon>
        <taxon>Euteleostomi</taxon>
        <taxon>Lepidosauria</taxon>
        <taxon>Squamata</taxon>
        <taxon>Bifurcata</taxon>
        <taxon>Gekkota</taxon>
        <taxon>Sphaerodactylidae</taxon>
        <taxon>Sphaerodactylus</taxon>
    </lineage>
</organism>
<sequence length="100" mass="10568">MHVEPPGPALELSGDGGLLGSGRVKRGWVWNQFFVVEEYTGTEPLYVGKVHGVSILSADNEKSGWGHWHTKDTSDDPSPSGCLDGARGEVVHTPAAVEGG</sequence>
<gene>
    <name evidence="1" type="ORF">K3G42_030555</name>
</gene>
<proteinExistence type="predicted"/>
<reference evidence="1" key="1">
    <citation type="submission" date="2021-08" db="EMBL/GenBank/DDBJ databases">
        <title>The first chromosome-level gecko genome reveals the dynamic sex chromosomes of Neotropical dwarf geckos (Sphaerodactylidae: Sphaerodactylus).</title>
        <authorList>
            <person name="Pinto B.J."/>
            <person name="Keating S.E."/>
            <person name="Gamble T."/>
        </authorList>
    </citation>
    <scope>NUCLEOTIDE SEQUENCE</scope>
    <source>
        <strain evidence="1">TG3544</strain>
    </source>
</reference>
<evidence type="ECO:0000313" key="1">
    <source>
        <dbReference type="EMBL" id="KAH8001074.1"/>
    </source>
</evidence>
<accession>A0ACB8F7D8</accession>
<protein>
    <submittedName>
        <fullName evidence="1">Uncharacterized protein</fullName>
    </submittedName>
</protein>
<keyword evidence="2" id="KW-1185">Reference proteome</keyword>
<name>A0ACB8F7D8_9SAUR</name>
<dbReference type="Proteomes" id="UP000827872">
    <property type="component" value="Linkage Group LG05"/>
</dbReference>